<proteinExistence type="predicted"/>
<dbReference type="InterPro" id="IPR011006">
    <property type="entry name" value="CheY-like_superfamily"/>
</dbReference>
<evidence type="ECO:0000313" key="2">
    <source>
        <dbReference type="EMBL" id="SVD89604.1"/>
    </source>
</evidence>
<protein>
    <recommendedName>
        <fullName evidence="1">Response regulatory domain-containing protein</fullName>
    </recommendedName>
</protein>
<dbReference type="GO" id="GO:0000160">
    <property type="term" value="P:phosphorelay signal transduction system"/>
    <property type="evidence" value="ECO:0007669"/>
    <property type="project" value="InterPro"/>
</dbReference>
<dbReference type="SUPFAM" id="SSF52172">
    <property type="entry name" value="CheY-like"/>
    <property type="match status" value="1"/>
</dbReference>
<dbReference type="AlphaFoldDB" id="A0A382Z262"/>
<dbReference type="InterPro" id="IPR001789">
    <property type="entry name" value="Sig_transdc_resp-reg_receiver"/>
</dbReference>
<name>A0A382Z262_9ZZZZ</name>
<dbReference type="Pfam" id="PF00072">
    <property type="entry name" value="Response_reg"/>
    <property type="match status" value="1"/>
</dbReference>
<feature type="domain" description="Response regulatory" evidence="1">
    <location>
        <begin position="1"/>
        <end position="110"/>
    </location>
</feature>
<reference evidence="2" key="1">
    <citation type="submission" date="2018-05" db="EMBL/GenBank/DDBJ databases">
        <authorList>
            <person name="Lanie J.A."/>
            <person name="Ng W.-L."/>
            <person name="Kazmierczak K.M."/>
            <person name="Andrzejewski T.M."/>
            <person name="Davidsen T.M."/>
            <person name="Wayne K.J."/>
            <person name="Tettelin H."/>
            <person name="Glass J.I."/>
            <person name="Rusch D."/>
            <person name="Podicherti R."/>
            <person name="Tsui H.-C.T."/>
            <person name="Winkler M.E."/>
        </authorList>
    </citation>
    <scope>NUCLEOTIDE SEQUENCE</scope>
</reference>
<sequence length="110" mass="12487">MIQRKPLVHLLAKLGFPLASEAENGSQALILLKSEPHEGLICSPHLENPDGLSLLKRIRESPELGKLKVMMYFEDEDDDKIVSATRAGLDGYFVIPFQEKKLEKMLKKIW</sequence>
<dbReference type="EMBL" id="UINC01180420">
    <property type="protein sequence ID" value="SVD89604.1"/>
    <property type="molecule type" value="Genomic_DNA"/>
</dbReference>
<organism evidence="2">
    <name type="scientific">marine metagenome</name>
    <dbReference type="NCBI Taxonomy" id="408172"/>
    <lineage>
        <taxon>unclassified sequences</taxon>
        <taxon>metagenomes</taxon>
        <taxon>ecological metagenomes</taxon>
    </lineage>
</organism>
<accession>A0A382Z262</accession>
<dbReference type="Gene3D" id="3.40.50.2300">
    <property type="match status" value="1"/>
</dbReference>
<evidence type="ECO:0000259" key="1">
    <source>
        <dbReference type="PROSITE" id="PS50110"/>
    </source>
</evidence>
<dbReference type="PROSITE" id="PS50110">
    <property type="entry name" value="RESPONSE_REGULATORY"/>
    <property type="match status" value="1"/>
</dbReference>
<gene>
    <name evidence="2" type="ORF">METZ01_LOCUS442458</name>
</gene>